<dbReference type="SUPFAM" id="SSF55874">
    <property type="entry name" value="ATPase domain of HSP90 chaperone/DNA topoisomerase II/histidine kinase"/>
    <property type="match status" value="1"/>
</dbReference>
<protein>
    <recommendedName>
        <fullName evidence="2">histidine kinase</fullName>
        <ecNumber evidence="2">2.7.13.3</ecNumber>
    </recommendedName>
</protein>
<reference evidence="10" key="1">
    <citation type="submission" date="2022-04" db="EMBL/GenBank/DDBJ databases">
        <authorList>
            <person name="Criscuolo A."/>
        </authorList>
    </citation>
    <scope>NUCLEOTIDE SEQUENCE</scope>
    <source>
        <strain evidence="10">CIP111895</strain>
    </source>
</reference>
<gene>
    <name evidence="10" type="primary">pdtaS_1</name>
    <name evidence="10" type="ORF">BACCIP111895_00959</name>
</gene>
<keyword evidence="5" id="KW-0547">Nucleotide-binding</keyword>
<dbReference type="InterPro" id="IPR005467">
    <property type="entry name" value="His_kinase_dom"/>
</dbReference>
<dbReference type="InterPro" id="IPR036890">
    <property type="entry name" value="HATPase_C_sf"/>
</dbReference>
<dbReference type="GO" id="GO:0004673">
    <property type="term" value="F:protein histidine kinase activity"/>
    <property type="evidence" value="ECO:0007669"/>
    <property type="project" value="UniProtKB-EC"/>
</dbReference>
<dbReference type="Pfam" id="PF12282">
    <property type="entry name" value="GAF_PdtaS"/>
    <property type="match status" value="1"/>
</dbReference>
<dbReference type="Pfam" id="PF07568">
    <property type="entry name" value="HisKA_2"/>
    <property type="match status" value="1"/>
</dbReference>
<evidence type="ECO:0000256" key="2">
    <source>
        <dbReference type="ARBA" id="ARBA00012438"/>
    </source>
</evidence>
<dbReference type="Pfam" id="PF02518">
    <property type="entry name" value="HATPase_c"/>
    <property type="match status" value="1"/>
</dbReference>
<dbReference type="PANTHER" id="PTHR41523:SF8">
    <property type="entry name" value="ETHYLENE RESPONSE SENSOR PROTEIN"/>
    <property type="match status" value="1"/>
</dbReference>
<dbReference type="RefSeq" id="WP_248734136.1">
    <property type="nucleotide sequence ID" value="NZ_CALBWS010000003.1"/>
</dbReference>
<dbReference type="InterPro" id="IPR038424">
    <property type="entry name" value="H_kinase_PdtaS_GAF_sf"/>
</dbReference>
<accession>A0ABN8KLT1</accession>
<evidence type="ECO:0000259" key="9">
    <source>
        <dbReference type="PROSITE" id="PS50109"/>
    </source>
</evidence>
<comment type="caution">
    <text evidence="10">The sequence shown here is derived from an EMBL/GenBank/DDBJ whole genome shotgun (WGS) entry which is preliminary data.</text>
</comment>
<evidence type="ECO:0000256" key="1">
    <source>
        <dbReference type="ARBA" id="ARBA00000085"/>
    </source>
</evidence>
<dbReference type="InterPro" id="IPR011495">
    <property type="entry name" value="Sig_transdc_His_kin_sub2_dim/P"/>
</dbReference>
<organism evidence="10 11">
    <name type="scientific">Neobacillus rhizosphaerae</name>
    <dbReference type="NCBI Taxonomy" id="2880965"/>
    <lineage>
        <taxon>Bacteria</taxon>
        <taxon>Bacillati</taxon>
        <taxon>Bacillota</taxon>
        <taxon>Bacilli</taxon>
        <taxon>Bacillales</taxon>
        <taxon>Bacillaceae</taxon>
        <taxon>Neobacillus</taxon>
    </lineage>
</organism>
<evidence type="ECO:0000313" key="10">
    <source>
        <dbReference type="EMBL" id="CAH2713805.1"/>
    </source>
</evidence>
<keyword evidence="8" id="KW-0902">Two-component regulatory system</keyword>
<sequence>MHYNMVEELCTLHTNLSDEDVQRINEIVVTLPLIADLNKANVFVDCPTKEGKHAIVVAEAAPTTTKSVYKKPVVGKLVYEAFEPSVFFTLRTGKPMFLNRALTQEGKTVDQSVVPIKASNNRIIGTLIMEKDISEQVRYQQKMEALSEATETLSEILIGMTEGRSIIPEVIEEALFFIDHEGKVLYCNPAATNLTQEIGEGNFKPGDLLVQYFPIIKKILSDPEELLVREVNILNKVFQIKKITLGQQEKSNGTFVIFKNITELREKERELIVKSVVIREIHHRVKNNLQTVASLLRLQIRKGLPEESKVHFVESLNRIASIASVYEIILSNSSVDDVDIYRLIEKIGNMLVFEAEHENKKVSISYSGPPHLLIKSNKAVSVALVINELIQNCVKHAFKSMNEGKISVLFAQNGNEIEVQVIDNGEGYSPKSKDSLGLEIVGMMIEHDLSGHFSIEPAETGTIALVRFPIDREVVEE</sequence>
<evidence type="ECO:0000256" key="3">
    <source>
        <dbReference type="ARBA" id="ARBA00022553"/>
    </source>
</evidence>
<dbReference type="PROSITE" id="PS50109">
    <property type="entry name" value="HIS_KIN"/>
    <property type="match status" value="1"/>
</dbReference>
<dbReference type="PANTHER" id="PTHR41523">
    <property type="entry name" value="TWO-COMPONENT SYSTEM SENSOR PROTEIN"/>
    <property type="match status" value="1"/>
</dbReference>
<keyword evidence="3" id="KW-0597">Phosphoprotein</keyword>
<keyword evidence="7" id="KW-0067">ATP-binding</keyword>
<comment type="catalytic activity">
    <reaction evidence="1">
        <text>ATP + protein L-histidine = ADP + protein N-phospho-L-histidine.</text>
        <dbReference type="EC" id="2.7.13.3"/>
    </reaction>
</comment>
<evidence type="ECO:0000256" key="6">
    <source>
        <dbReference type="ARBA" id="ARBA00022777"/>
    </source>
</evidence>
<evidence type="ECO:0000256" key="8">
    <source>
        <dbReference type="ARBA" id="ARBA00023012"/>
    </source>
</evidence>
<evidence type="ECO:0000313" key="11">
    <source>
        <dbReference type="Proteomes" id="UP000838308"/>
    </source>
</evidence>
<dbReference type="EMBL" id="CALBWS010000003">
    <property type="protein sequence ID" value="CAH2713805.1"/>
    <property type="molecule type" value="Genomic_DNA"/>
</dbReference>
<keyword evidence="4 10" id="KW-0808">Transferase</keyword>
<evidence type="ECO:0000256" key="7">
    <source>
        <dbReference type="ARBA" id="ARBA00022840"/>
    </source>
</evidence>
<name>A0ABN8KLT1_9BACI</name>
<evidence type="ECO:0000256" key="5">
    <source>
        <dbReference type="ARBA" id="ARBA00022741"/>
    </source>
</evidence>
<dbReference type="EC" id="2.7.13.3" evidence="2"/>
<keyword evidence="6 10" id="KW-0418">Kinase</keyword>
<keyword evidence="11" id="KW-1185">Reference proteome</keyword>
<proteinExistence type="predicted"/>
<dbReference type="Gene3D" id="3.30.450.280">
    <property type="entry name" value="GAF domain"/>
    <property type="match status" value="1"/>
</dbReference>
<dbReference type="InterPro" id="IPR022066">
    <property type="entry name" value="PdtaS_GAF"/>
</dbReference>
<dbReference type="InterPro" id="IPR003594">
    <property type="entry name" value="HATPase_dom"/>
</dbReference>
<dbReference type="Gene3D" id="3.30.565.10">
    <property type="entry name" value="Histidine kinase-like ATPase, C-terminal domain"/>
    <property type="match status" value="1"/>
</dbReference>
<dbReference type="Gene3D" id="3.30.450.20">
    <property type="entry name" value="PAS domain"/>
    <property type="match status" value="1"/>
</dbReference>
<evidence type="ECO:0000256" key="4">
    <source>
        <dbReference type="ARBA" id="ARBA00022679"/>
    </source>
</evidence>
<feature type="domain" description="Histidine kinase" evidence="9">
    <location>
        <begin position="280"/>
        <end position="472"/>
    </location>
</feature>
<dbReference type="Proteomes" id="UP000838308">
    <property type="component" value="Unassembled WGS sequence"/>
</dbReference>